<dbReference type="PROSITE" id="PS50102">
    <property type="entry name" value="RRM"/>
    <property type="match status" value="2"/>
</dbReference>
<keyword evidence="5" id="KW-0732">Signal</keyword>
<reference evidence="8" key="1">
    <citation type="journal article" date="2015" name="BMC Genomics">
        <title>Draft genome of a commonly misdiagnosed multidrug resistant pathogen Candida auris.</title>
        <authorList>
            <person name="Chatterjee S."/>
            <person name="Alampalli S.V."/>
            <person name="Nageshan R.K."/>
            <person name="Chettiar S.T."/>
            <person name="Joshi S."/>
            <person name="Tatu U.S."/>
        </authorList>
    </citation>
    <scope>NUCLEOTIDE SEQUENCE [LARGE SCALE GENOMIC DNA]</scope>
    <source>
        <strain evidence="8">6684</strain>
    </source>
</reference>
<dbReference type="InterPro" id="IPR000504">
    <property type="entry name" value="RRM_dom"/>
</dbReference>
<dbReference type="SUPFAM" id="SSF54928">
    <property type="entry name" value="RNA-binding domain, RBD"/>
    <property type="match status" value="2"/>
</dbReference>
<evidence type="ECO:0000256" key="4">
    <source>
        <dbReference type="SAM" id="MobiDB-lite"/>
    </source>
</evidence>
<feature type="compositionally biased region" description="Polar residues" evidence="4">
    <location>
        <begin position="40"/>
        <end position="55"/>
    </location>
</feature>
<dbReference type="GO" id="GO:0003729">
    <property type="term" value="F:mRNA binding"/>
    <property type="evidence" value="ECO:0007669"/>
    <property type="project" value="TreeGrafter"/>
</dbReference>
<dbReference type="VEuPathDB" id="FungiDB:CJJ07_004399"/>
<dbReference type="InterPro" id="IPR012677">
    <property type="entry name" value="Nucleotide-bd_a/b_plait_sf"/>
</dbReference>
<name>A0A0L0NV30_CANAR</name>
<feature type="region of interest" description="Disordered" evidence="4">
    <location>
        <begin position="332"/>
        <end position="370"/>
    </location>
</feature>
<evidence type="ECO:0000256" key="3">
    <source>
        <dbReference type="PROSITE-ProRule" id="PRU00176"/>
    </source>
</evidence>
<evidence type="ECO:0000313" key="8">
    <source>
        <dbReference type="Proteomes" id="UP000037122"/>
    </source>
</evidence>
<dbReference type="PANTHER" id="PTHR48032:SF6">
    <property type="entry name" value="RNA-BINDING (RRM_RBD_RNP MOTIFS) FAMILY PROTEIN"/>
    <property type="match status" value="1"/>
</dbReference>
<gene>
    <name evidence="7" type="ORF">QG37_05245</name>
</gene>
<dbReference type="Pfam" id="PF00076">
    <property type="entry name" value="RRM_1"/>
    <property type="match status" value="2"/>
</dbReference>
<feature type="region of interest" description="Disordered" evidence="4">
    <location>
        <begin position="31"/>
        <end position="163"/>
    </location>
</feature>
<feature type="chain" id="PRO_5005545351" description="RRM domain-containing protein" evidence="5">
    <location>
        <begin position="30"/>
        <end position="513"/>
    </location>
</feature>
<dbReference type="SMART" id="SM00360">
    <property type="entry name" value="RRM"/>
    <property type="match status" value="2"/>
</dbReference>
<accession>A0A0L0NV30</accession>
<dbReference type="InterPro" id="IPR034156">
    <property type="entry name" value="Hrp1_RRM1"/>
</dbReference>
<feature type="compositionally biased region" description="Low complexity" evidence="4">
    <location>
        <begin position="332"/>
        <end position="354"/>
    </location>
</feature>
<organism evidence="7 8">
    <name type="scientific">Candidozyma auris</name>
    <name type="common">Yeast</name>
    <name type="synonym">Candida auris</name>
    <dbReference type="NCBI Taxonomy" id="498019"/>
    <lineage>
        <taxon>Eukaryota</taxon>
        <taxon>Fungi</taxon>
        <taxon>Dikarya</taxon>
        <taxon>Ascomycota</taxon>
        <taxon>Saccharomycotina</taxon>
        <taxon>Pichiomycetes</taxon>
        <taxon>Metschnikowiaceae</taxon>
        <taxon>Candidozyma</taxon>
    </lineage>
</organism>
<evidence type="ECO:0000256" key="5">
    <source>
        <dbReference type="SAM" id="SignalP"/>
    </source>
</evidence>
<protein>
    <recommendedName>
        <fullName evidence="6">RRM domain-containing protein</fullName>
    </recommendedName>
</protein>
<dbReference type="AlphaFoldDB" id="A0A0L0NV30"/>
<feature type="region of interest" description="Disordered" evidence="4">
    <location>
        <begin position="391"/>
        <end position="513"/>
    </location>
</feature>
<dbReference type="GO" id="GO:0006417">
    <property type="term" value="P:regulation of translation"/>
    <property type="evidence" value="ECO:0007669"/>
    <property type="project" value="TreeGrafter"/>
</dbReference>
<dbReference type="Gene3D" id="3.30.70.330">
    <property type="match status" value="2"/>
</dbReference>
<proteinExistence type="predicted"/>
<dbReference type="EMBL" id="LGST01000037">
    <property type="protein sequence ID" value="KND98012.1"/>
    <property type="molecule type" value="Genomic_DNA"/>
</dbReference>
<feature type="compositionally biased region" description="Low complexity" evidence="4">
    <location>
        <begin position="78"/>
        <end position="101"/>
    </location>
</feature>
<dbReference type="VEuPathDB" id="FungiDB:CJI97_003168"/>
<keyword evidence="1" id="KW-0677">Repeat</keyword>
<evidence type="ECO:0000256" key="1">
    <source>
        <dbReference type="ARBA" id="ARBA00022737"/>
    </source>
</evidence>
<dbReference type="PANTHER" id="PTHR48032">
    <property type="entry name" value="RNA-BINDING PROTEIN MUSASHI HOMOLOG RBP6"/>
    <property type="match status" value="1"/>
</dbReference>
<feature type="domain" description="RRM" evidence="6">
    <location>
        <begin position="161"/>
        <end position="243"/>
    </location>
</feature>
<feature type="domain" description="RRM" evidence="6">
    <location>
        <begin position="245"/>
        <end position="322"/>
    </location>
</feature>
<evidence type="ECO:0000259" key="6">
    <source>
        <dbReference type="PROSITE" id="PS50102"/>
    </source>
</evidence>
<dbReference type="CDD" id="cd12577">
    <property type="entry name" value="RRM1_Hrp1p"/>
    <property type="match status" value="1"/>
</dbReference>
<dbReference type="InterPro" id="IPR035979">
    <property type="entry name" value="RBD_domain_sf"/>
</dbReference>
<evidence type="ECO:0000256" key="2">
    <source>
        <dbReference type="ARBA" id="ARBA00022884"/>
    </source>
</evidence>
<dbReference type="FunFam" id="3.30.70.330:FF:000025">
    <property type="entry name" value="RNA-binding protein Musashi homolog 2 isoform X1"/>
    <property type="match status" value="1"/>
</dbReference>
<feature type="compositionally biased region" description="Gly residues" evidence="4">
    <location>
        <begin position="491"/>
        <end position="500"/>
    </location>
</feature>
<keyword evidence="2 3" id="KW-0694">RNA-binding</keyword>
<feature type="compositionally biased region" description="Polar residues" evidence="4">
    <location>
        <begin position="397"/>
        <end position="414"/>
    </location>
</feature>
<sequence length="513" mass="57391">MTKTRLFLRISSMLPFSFNILLTVTNTYSDEDTKVETKSSEQPPQVEQTSASTAPDTEAKSETGSAESAPPPPPPPSESANAEQLPAPQAEAPQQQHQSAPYDPQPQQVPNQFTPGQLYQQYPQQGGYQQPQQPQQPQYQQPPQPQEPNRMPPSSIGKESGKMFIGGLNWDTTEEGLVSYFSKYGEISDYTIMKDPSTGRSRGFGFLTFKDPRAVEEVIRKDHILDGKLIDPKRAIAREEQDKVGKIFVGGIDPLVNEKDFHDFFSQYGRIIDAQLMIDKDTGRSRGFGFITFDSPDAVDRVCVNKYLTLKGKAMEVKRAEPRGLHQQNHLNQGYHQQQQQPQQQQQQYNPYGQFPMQMPGAGSMPGFQGATPEMMQEYWQRMQWYMFQQQQAAAQGDNTQQPVQQPLNPQEQAAEQEVGNDESESGAGNDNGRERSYDGGDGDRRENHRDRRRGPNDRTPPSGPSGDNGDGRRMNLPKGPKRAPPAGPSSGRGRGGYRSRGGYHPYGKKGRR</sequence>
<dbReference type="VEuPathDB" id="FungiDB:QG37_05245"/>
<dbReference type="VEuPathDB" id="FungiDB:CJJ09_001011"/>
<feature type="compositionally biased region" description="Low complexity" evidence="4">
    <location>
        <begin position="115"/>
        <end position="139"/>
    </location>
</feature>
<dbReference type="Proteomes" id="UP000037122">
    <property type="component" value="Unassembled WGS sequence"/>
</dbReference>
<comment type="caution">
    <text evidence="7">The sequence shown here is derived from an EMBL/GenBank/DDBJ whole genome shotgun (WGS) entry which is preliminary data.</text>
</comment>
<evidence type="ECO:0000313" key="7">
    <source>
        <dbReference type="EMBL" id="KND98012.1"/>
    </source>
</evidence>
<dbReference type="VEuPathDB" id="FungiDB:B9J08_003095"/>
<feature type="compositionally biased region" description="Polar residues" evidence="4">
    <location>
        <begin position="105"/>
        <end position="114"/>
    </location>
</feature>
<feature type="signal peptide" evidence="5">
    <location>
        <begin position="1"/>
        <end position="29"/>
    </location>
</feature>
<feature type="compositionally biased region" description="Basic and acidic residues" evidence="4">
    <location>
        <begin position="432"/>
        <end position="457"/>
    </location>
</feature>
<dbReference type="VEuPathDB" id="FungiDB:CJI96_0001630"/>